<dbReference type="InterPro" id="IPR020846">
    <property type="entry name" value="MFS_dom"/>
</dbReference>
<feature type="transmembrane region" description="Helical" evidence="7">
    <location>
        <begin position="236"/>
        <end position="257"/>
    </location>
</feature>
<feature type="region of interest" description="Disordered" evidence="6">
    <location>
        <begin position="452"/>
        <end position="473"/>
    </location>
</feature>
<dbReference type="Gene3D" id="1.20.1250.20">
    <property type="entry name" value="MFS general substrate transporter like domains"/>
    <property type="match status" value="2"/>
</dbReference>
<evidence type="ECO:0000313" key="9">
    <source>
        <dbReference type="EMBL" id="PRY00967.1"/>
    </source>
</evidence>
<accession>A0A2T0QAU5</accession>
<dbReference type="CDD" id="cd06174">
    <property type="entry name" value="MFS"/>
    <property type="match status" value="1"/>
</dbReference>
<dbReference type="EMBL" id="PVZC01000002">
    <property type="protein sequence ID" value="PRY00967.1"/>
    <property type="molecule type" value="Genomic_DNA"/>
</dbReference>
<dbReference type="Proteomes" id="UP000237846">
    <property type="component" value="Unassembled WGS sequence"/>
</dbReference>
<keyword evidence="4 7" id="KW-1133">Transmembrane helix</keyword>
<keyword evidence="5 7" id="KW-0472">Membrane</keyword>
<dbReference type="GO" id="GO:0022857">
    <property type="term" value="F:transmembrane transporter activity"/>
    <property type="evidence" value="ECO:0007669"/>
    <property type="project" value="InterPro"/>
</dbReference>
<feature type="transmembrane region" description="Helical" evidence="7">
    <location>
        <begin position="97"/>
        <end position="116"/>
    </location>
</feature>
<evidence type="ECO:0000256" key="4">
    <source>
        <dbReference type="ARBA" id="ARBA00022989"/>
    </source>
</evidence>
<dbReference type="InterPro" id="IPR011701">
    <property type="entry name" value="MFS"/>
</dbReference>
<evidence type="ECO:0000256" key="6">
    <source>
        <dbReference type="SAM" id="MobiDB-lite"/>
    </source>
</evidence>
<evidence type="ECO:0000259" key="8">
    <source>
        <dbReference type="PROSITE" id="PS50850"/>
    </source>
</evidence>
<keyword evidence="3 7" id="KW-0812">Transmembrane</keyword>
<evidence type="ECO:0000256" key="5">
    <source>
        <dbReference type="ARBA" id="ARBA00023136"/>
    </source>
</evidence>
<keyword evidence="10" id="KW-1185">Reference proteome</keyword>
<evidence type="ECO:0000256" key="7">
    <source>
        <dbReference type="SAM" id="Phobius"/>
    </source>
</evidence>
<dbReference type="AlphaFoldDB" id="A0A2T0QAU5"/>
<feature type="transmembrane region" description="Helical" evidence="7">
    <location>
        <begin position="302"/>
        <end position="322"/>
    </location>
</feature>
<sequence>MSAPSAVPGSTAPAPSRPGAPPLGGGRAWLVWGIGALVYCLTMFHRNSLGVAALEAQQRFDVGPALLSLLPMLQLLVYVLLQVPAGMVADRFGPRRMLTFGLLAGASGVLLFAWAPGIELAFAARILIGLGDAVVFLSVMLLAAAWFPRRWYPVMASLLGLVGGLGQVVSAGPLDLLLRGVGWTAAFTAAGLVNVLLGAAVLTLVRDRPVPVPARAGRRSALAGLRTAFSTPGPRIGMAVHFMIMSPFTMLAVLWGYPFLVEGVGLEAARASGLLTAVALIPLLLAPVAGLAIGRWAPARSFIALGAGIALSTGWLLLVSWPGGPPPLPGVVAILVVSAAFAGIAPAVAFDFARDGVPVERIGAVSGVVNTSGFIAVTIGTVSAGVLLDVLGGAERDGHAFQVAFRPITGLVLAATLLLAVLLWRARRAARASVADHDGAGEAVAEPLVVAADGHRDQPDQRQVHREQQPADQ</sequence>
<proteinExistence type="predicted"/>
<feature type="compositionally biased region" description="Basic and acidic residues" evidence="6">
    <location>
        <begin position="453"/>
        <end position="473"/>
    </location>
</feature>
<feature type="transmembrane region" description="Helical" evidence="7">
    <location>
        <begin position="65"/>
        <end position="85"/>
    </location>
</feature>
<dbReference type="InterPro" id="IPR050189">
    <property type="entry name" value="MFS_Efflux_Transporters"/>
</dbReference>
<evidence type="ECO:0000256" key="3">
    <source>
        <dbReference type="ARBA" id="ARBA00022692"/>
    </source>
</evidence>
<feature type="transmembrane region" description="Helical" evidence="7">
    <location>
        <begin position="362"/>
        <end position="384"/>
    </location>
</feature>
<evidence type="ECO:0000256" key="1">
    <source>
        <dbReference type="ARBA" id="ARBA00004651"/>
    </source>
</evidence>
<feature type="transmembrane region" description="Helical" evidence="7">
    <location>
        <begin position="181"/>
        <end position="205"/>
    </location>
</feature>
<dbReference type="RefSeq" id="WP_245930040.1">
    <property type="nucleotide sequence ID" value="NZ_PVZC01000002.1"/>
</dbReference>
<feature type="transmembrane region" description="Helical" evidence="7">
    <location>
        <begin position="26"/>
        <end position="45"/>
    </location>
</feature>
<feature type="transmembrane region" description="Helical" evidence="7">
    <location>
        <begin position="328"/>
        <end position="350"/>
    </location>
</feature>
<dbReference type="Pfam" id="PF07690">
    <property type="entry name" value="MFS_1"/>
    <property type="match status" value="1"/>
</dbReference>
<dbReference type="InterPro" id="IPR036259">
    <property type="entry name" value="MFS_trans_sf"/>
</dbReference>
<organism evidence="9 10">
    <name type="scientific">Allonocardiopsis opalescens</name>
    <dbReference type="NCBI Taxonomy" id="1144618"/>
    <lineage>
        <taxon>Bacteria</taxon>
        <taxon>Bacillati</taxon>
        <taxon>Actinomycetota</taxon>
        <taxon>Actinomycetes</taxon>
        <taxon>Streptosporangiales</taxon>
        <taxon>Allonocardiopsis</taxon>
    </lineage>
</organism>
<dbReference type="PROSITE" id="PS50850">
    <property type="entry name" value="MFS"/>
    <property type="match status" value="1"/>
</dbReference>
<feature type="transmembrane region" description="Helical" evidence="7">
    <location>
        <begin position="122"/>
        <end position="144"/>
    </location>
</feature>
<evidence type="ECO:0000313" key="10">
    <source>
        <dbReference type="Proteomes" id="UP000237846"/>
    </source>
</evidence>
<feature type="transmembrane region" description="Helical" evidence="7">
    <location>
        <begin position="404"/>
        <end position="424"/>
    </location>
</feature>
<dbReference type="PANTHER" id="PTHR43124:SF3">
    <property type="entry name" value="CHLORAMPHENICOL EFFLUX PUMP RV0191"/>
    <property type="match status" value="1"/>
</dbReference>
<name>A0A2T0QAU5_9ACTN</name>
<evidence type="ECO:0000256" key="2">
    <source>
        <dbReference type="ARBA" id="ARBA00022475"/>
    </source>
</evidence>
<feature type="domain" description="Major facilitator superfamily (MFS) profile" evidence="8">
    <location>
        <begin position="31"/>
        <end position="427"/>
    </location>
</feature>
<comment type="subcellular location">
    <subcellularLocation>
        <location evidence="1">Cell membrane</location>
        <topology evidence="1">Multi-pass membrane protein</topology>
    </subcellularLocation>
</comment>
<protein>
    <submittedName>
        <fullName evidence="9">Nitrate/nitrite transporter NarK</fullName>
    </submittedName>
</protein>
<feature type="transmembrane region" description="Helical" evidence="7">
    <location>
        <begin position="269"/>
        <end position="293"/>
    </location>
</feature>
<comment type="caution">
    <text evidence="9">The sequence shown here is derived from an EMBL/GenBank/DDBJ whole genome shotgun (WGS) entry which is preliminary data.</text>
</comment>
<dbReference type="SUPFAM" id="SSF103473">
    <property type="entry name" value="MFS general substrate transporter"/>
    <property type="match status" value="1"/>
</dbReference>
<keyword evidence="2" id="KW-1003">Cell membrane</keyword>
<dbReference type="GO" id="GO:0005886">
    <property type="term" value="C:plasma membrane"/>
    <property type="evidence" value="ECO:0007669"/>
    <property type="project" value="UniProtKB-SubCell"/>
</dbReference>
<gene>
    <name evidence="9" type="ORF">CLV72_102600</name>
</gene>
<dbReference type="PANTHER" id="PTHR43124">
    <property type="entry name" value="PURINE EFFLUX PUMP PBUE"/>
    <property type="match status" value="1"/>
</dbReference>
<reference evidence="9 10" key="1">
    <citation type="submission" date="2018-03" db="EMBL/GenBank/DDBJ databases">
        <title>Genomic Encyclopedia of Archaeal and Bacterial Type Strains, Phase II (KMG-II): from individual species to whole genera.</title>
        <authorList>
            <person name="Goeker M."/>
        </authorList>
    </citation>
    <scope>NUCLEOTIDE SEQUENCE [LARGE SCALE GENOMIC DNA]</scope>
    <source>
        <strain evidence="9 10">DSM 45601</strain>
    </source>
</reference>